<organism evidence="1 2">
    <name type="scientific">Aspergillus sclerotioniger CBS 115572</name>
    <dbReference type="NCBI Taxonomy" id="1450535"/>
    <lineage>
        <taxon>Eukaryota</taxon>
        <taxon>Fungi</taxon>
        <taxon>Dikarya</taxon>
        <taxon>Ascomycota</taxon>
        <taxon>Pezizomycotina</taxon>
        <taxon>Eurotiomycetes</taxon>
        <taxon>Eurotiomycetidae</taxon>
        <taxon>Eurotiales</taxon>
        <taxon>Aspergillaceae</taxon>
        <taxon>Aspergillus</taxon>
        <taxon>Aspergillus subgen. Circumdati</taxon>
    </lineage>
</organism>
<dbReference type="Proteomes" id="UP000246702">
    <property type="component" value="Unassembled WGS sequence"/>
</dbReference>
<accession>A0A317UW93</accession>
<sequence>MEFQTADPDTQIEVDLMILDYLLCVTIDLVLCSGKAKTEGQQTRDWDVSWNLNTIDTIRAALLHAHLFSQDIHIKIQILEFAQIFSDDHRLLEQSRAPATTELPQEIQRTTNRVEYPVTEARRRSSFLRRPPRDDEPYISNGWPLVLNRSYDLLERFITLCHASKNRLPEGHADIATKLIMQAALSECRTIGNRSRDGYRECVHRVIERLRKTSNSGISQANTEYLSYIRLPIDPPPDGTREAPQRISHINGMAPAVHVFLTNLMKTLNPPILLQLERGKLGGLSREETQQLKDKVGL</sequence>
<keyword evidence="2" id="KW-1185">Reference proteome</keyword>
<evidence type="ECO:0000313" key="2">
    <source>
        <dbReference type="Proteomes" id="UP000246702"/>
    </source>
</evidence>
<dbReference type="AlphaFoldDB" id="A0A317UW93"/>
<reference evidence="1 2" key="1">
    <citation type="submission" date="2016-12" db="EMBL/GenBank/DDBJ databases">
        <title>The genomes of Aspergillus section Nigri reveals drivers in fungal speciation.</title>
        <authorList>
            <consortium name="DOE Joint Genome Institute"/>
            <person name="Vesth T.C."/>
            <person name="Nybo J."/>
            <person name="Theobald S."/>
            <person name="Brandl J."/>
            <person name="Frisvad J.C."/>
            <person name="Nielsen K.F."/>
            <person name="Lyhne E.K."/>
            <person name="Kogle M.E."/>
            <person name="Kuo A."/>
            <person name="Riley R."/>
            <person name="Clum A."/>
            <person name="Nolan M."/>
            <person name="Lipzen A."/>
            <person name="Salamov A."/>
            <person name="Henrissat B."/>
            <person name="Wiebenga A."/>
            <person name="De Vries R.P."/>
            <person name="Grigoriev I.V."/>
            <person name="Mortensen U.H."/>
            <person name="Andersen M.R."/>
            <person name="Baker S.E."/>
        </authorList>
    </citation>
    <scope>NUCLEOTIDE SEQUENCE [LARGE SCALE GENOMIC DNA]</scope>
    <source>
        <strain evidence="1 2">CBS 115572</strain>
    </source>
</reference>
<dbReference type="OrthoDB" id="4149149at2759"/>
<comment type="caution">
    <text evidence="1">The sequence shown here is derived from an EMBL/GenBank/DDBJ whole genome shotgun (WGS) entry which is preliminary data.</text>
</comment>
<evidence type="ECO:0000313" key="1">
    <source>
        <dbReference type="EMBL" id="PWY65945.1"/>
    </source>
</evidence>
<dbReference type="EMBL" id="MSFK01000055">
    <property type="protein sequence ID" value="PWY65945.1"/>
    <property type="molecule type" value="Genomic_DNA"/>
</dbReference>
<protein>
    <submittedName>
        <fullName evidence="1">Uncharacterized protein</fullName>
    </submittedName>
</protein>
<gene>
    <name evidence="1" type="ORF">BO94DRAFT_504594</name>
</gene>
<proteinExistence type="predicted"/>
<dbReference type="GeneID" id="37111656"/>
<dbReference type="RefSeq" id="XP_025461524.1">
    <property type="nucleotide sequence ID" value="XM_025609513.1"/>
</dbReference>
<name>A0A317UW93_9EURO</name>